<dbReference type="AlphaFoldDB" id="A0A9X2HDF2"/>
<keyword evidence="2" id="KW-0812">Transmembrane</keyword>
<dbReference type="EMBL" id="JANAFB010000018">
    <property type="protein sequence ID" value="MCP3426080.1"/>
    <property type="molecule type" value="Genomic_DNA"/>
</dbReference>
<feature type="transmembrane region" description="Helical" evidence="2">
    <location>
        <begin position="71"/>
        <end position="93"/>
    </location>
</feature>
<feature type="compositionally biased region" description="Basic residues" evidence="1">
    <location>
        <begin position="226"/>
        <end position="237"/>
    </location>
</feature>
<keyword evidence="2" id="KW-1133">Transmembrane helix</keyword>
<feature type="compositionally biased region" description="Low complexity" evidence="1">
    <location>
        <begin position="201"/>
        <end position="217"/>
    </location>
</feature>
<name>A0A9X2HDF2_9MICC</name>
<evidence type="ECO:0000256" key="2">
    <source>
        <dbReference type="SAM" id="Phobius"/>
    </source>
</evidence>
<proteinExistence type="predicted"/>
<reference evidence="4" key="1">
    <citation type="submission" date="2022-06" db="EMBL/GenBank/DDBJ databases">
        <title>Rothia sp. isolated from sandalwood seedling.</title>
        <authorList>
            <person name="Tuikhar N."/>
            <person name="Kirdat K."/>
            <person name="Thorat V."/>
            <person name="Swetha P."/>
            <person name="Padma S."/>
            <person name="Sundararaj R."/>
            <person name="Yadav A."/>
        </authorList>
    </citation>
    <scope>NUCLEOTIDE SEQUENCE</scope>
    <source>
        <strain evidence="4">AR01</strain>
    </source>
</reference>
<feature type="compositionally biased region" description="Low complexity" evidence="1">
    <location>
        <begin position="301"/>
        <end position="317"/>
    </location>
</feature>
<feature type="compositionally biased region" description="Low complexity" evidence="1">
    <location>
        <begin position="331"/>
        <end position="354"/>
    </location>
</feature>
<evidence type="ECO:0000313" key="5">
    <source>
        <dbReference type="Proteomes" id="UP001139502"/>
    </source>
</evidence>
<feature type="transmembrane region" description="Helical" evidence="2">
    <location>
        <begin position="99"/>
        <end position="121"/>
    </location>
</feature>
<feature type="compositionally biased region" description="Low complexity" evidence="1">
    <location>
        <begin position="238"/>
        <end position="257"/>
    </location>
</feature>
<feature type="domain" description="General stress protein 17M-like" evidence="3">
    <location>
        <begin position="22"/>
        <end position="106"/>
    </location>
</feature>
<dbReference type="Pfam" id="PF11181">
    <property type="entry name" value="YflT"/>
    <property type="match status" value="1"/>
</dbReference>
<evidence type="ECO:0000313" key="4">
    <source>
        <dbReference type="EMBL" id="MCP3426080.1"/>
    </source>
</evidence>
<accession>A0A9X2HDF2</accession>
<dbReference type="RefSeq" id="WP_254166586.1">
    <property type="nucleotide sequence ID" value="NZ_JANAFB010000018.1"/>
</dbReference>
<organism evidence="4 5">
    <name type="scientific">Rothia santali</name>
    <dbReference type="NCBI Taxonomy" id="2949643"/>
    <lineage>
        <taxon>Bacteria</taxon>
        <taxon>Bacillati</taxon>
        <taxon>Actinomycetota</taxon>
        <taxon>Actinomycetes</taxon>
        <taxon>Micrococcales</taxon>
        <taxon>Micrococcaceae</taxon>
        <taxon>Rothia</taxon>
    </lineage>
</organism>
<sequence length="384" mass="40494">MAISGNSRLAAARAAQLPSAVTVARYPRYEEAQASVDLLAERGFPIQHLSIVGSDLRQVEYVVGALSYAKVAASGALQGLFYGVMLALLLVLFTGDAWLSAFLTAVPLGIAFWVILTVITYSRRGSSRNFTAVGQLVAGTYELVCIPQEAGEARRLLGGQAGRGPLRPTSEQQPGAPAPRPTAEAPSAPPPSASARRRASARPSRARPATSRTSRTAGPASGCGRTRTRRPRRRPIGRRAANPHRAAAPRRPAARPWPAAPPTPTPRIGDRPRRRPRRLGRPPRGRTTPAPLPPRASGAWARMSTARVRASRASARTSPRDPARAGVNPPGAARTRTFRRVVAGTGTAPGPDAGPAERRSGPDAGQAERLPGPDDGPGRVVARP</sequence>
<keyword evidence="2" id="KW-0472">Membrane</keyword>
<feature type="compositionally biased region" description="Basic residues" evidence="1">
    <location>
        <begin position="272"/>
        <end position="284"/>
    </location>
</feature>
<gene>
    <name evidence="4" type="ORF">NBM05_08705</name>
</gene>
<evidence type="ECO:0000259" key="3">
    <source>
        <dbReference type="Pfam" id="PF11181"/>
    </source>
</evidence>
<keyword evidence="5" id="KW-1185">Reference proteome</keyword>
<comment type="caution">
    <text evidence="4">The sequence shown here is derived from an EMBL/GenBank/DDBJ whole genome shotgun (WGS) entry which is preliminary data.</text>
</comment>
<feature type="region of interest" description="Disordered" evidence="1">
    <location>
        <begin position="158"/>
        <end position="384"/>
    </location>
</feature>
<dbReference type="InterPro" id="IPR025889">
    <property type="entry name" value="GSP17M-like_dom"/>
</dbReference>
<dbReference type="Proteomes" id="UP001139502">
    <property type="component" value="Unassembled WGS sequence"/>
</dbReference>
<protein>
    <recommendedName>
        <fullName evidence="3">General stress protein 17M-like domain-containing protein</fullName>
    </recommendedName>
</protein>
<evidence type="ECO:0000256" key="1">
    <source>
        <dbReference type="SAM" id="MobiDB-lite"/>
    </source>
</evidence>